<keyword evidence="2" id="KW-1185">Reference proteome</keyword>
<dbReference type="EMBL" id="JBBNPS010000001">
    <property type="protein sequence ID" value="MEQ3352750.1"/>
    <property type="molecule type" value="Genomic_DNA"/>
</dbReference>
<sequence length="99" mass="11378">MKTVDVFQCELNKKIPLEYVGEVIYIGESFGVDGLTDNKRYLIVKDKNQSLKVVDDSEEDYIYDLKDPKPMSGGSKGGKFYYTDDPEGVLKNYMDKYKN</sequence>
<accession>A0ABV1J460</accession>
<reference evidence="1 2" key="1">
    <citation type="submission" date="2024-04" db="EMBL/GenBank/DDBJ databases">
        <title>Human intestinal bacterial collection.</title>
        <authorList>
            <person name="Pauvert C."/>
            <person name="Hitch T.C.A."/>
            <person name="Clavel T."/>
        </authorList>
    </citation>
    <scope>NUCLEOTIDE SEQUENCE [LARGE SCALE GENOMIC DNA]</scope>
    <source>
        <strain evidence="1 2">CLA-SR-H026</strain>
    </source>
</reference>
<name>A0ABV1J460_9FIRM</name>
<protein>
    <submittedName>
        <fullName evidence="1">Uncharacterized protein</fullName>
    </submittedName>
</protein>
<evidence type="ECO:0000313" key="1">
    <source>
        <dbReference type="EMBL" id="MEQ3352750.1"/>
    </source>
</evidence>
<proteinExistence type="predicted"/>
<dbReference type="RefSeq" id="WP_349053178.1">
    <property type="nucleotide sequence ID" value="NZ_JBBNPS010000001.1"/>
</dbReference>
<dbReference type="Proteomes" id="UP001481872">
    <property type="component" value="Unassembled WGS sequence"/>
</dbReference>
<comment type="caution">
    <text evidence="1">The sequence shown here is derived from an EMBL/GenBank/DDBJ whole genome shotgun (WGS) entry which is preliminary data.</text>
</comment>
<gene>
    <name evidence="1" type="ORF">AAA081_00325</name>
</gene>
<evidence type="ECO:0000313" key="2">
    <source>
        <dbReference type="Proteomes" id="UP001481872"/>
    </source>
</evidence>
<organism evidence="1 2">
    <name type="scientific">Aedoeadaptatus acetigenes</name>
    <dbReference type="NCBI Taxonomy" id="2981723"/>
    <lineage>
        <taxon>Bacteria</taxon>
        <taxon>Bacillati</taxon>
        <taxon>Bacillota</taxon>
        <taxon>Tissierellia</taxon>
        <taxon>Tissierellales</taxon>
        <taxon>Peptoniphilaceae</taxon>
        <taxon>Aedoeadaptatus</taxon>
    </lineage>
</organism>